<name>A6HB85_RAT</name>
<dbReference type="EMBL" id="CH473947">
    <property type="protein sequence ID" value="EDM03290.1"/>
    <property type="molecule type" value="Genomic_DNA"/>
</dbReference>
<accession>A6HB85</accession>
<dbReference type="Proteomes" id="UP000234681">
    <property type="component" value="Chromosome 6"/>
</dbReference>
<evidence type="ECO:0000313" key="1">
    <source>
        <dbReference type="EMBL" id="EDM03290.1"/>
    </source>
</evidence>
<gene>
    <name evidence="1" type="ORF">rCG_61947</name>
</gene>
<protein>
    <submittedName>
        <fullName evidence="1">RCG61947</fullName>
    </submittedName>
</protein>
<organism evidence="1 2">
    <name type="scientific">Rattus norvegicus</name>
    <name type="common">Rat</name>
    <dbReference type="NCBI Taxonomy" id="10116"/>
    <lineage>
        <taxon>Eukaryota</taxon>
        <taxon>Metazoa</taxon>
        <taxon>Chordata</taxon>
        <taxon>Craniata</taxon>
        <taxon>Vertebrata</taxon>
        <taxon>Euteleostomi</taxon>
        <taxon>Mammalia</taxon>
        <taxon>Eutheria</taxon>
        <taxon>Euarchontoglires</taxon>
        <taxon>Glires</taxon>
        <taxon>Rodentia</taxon>
        <taxon>Myomorpha</taxon>
        <taxon>Muroidea</taxon>
        <taxon>Muridae</taxon>
        <taxon>Murinae</taxon>
        <taxon>Rattus</taxon>
    </lineage>
</organism>
<sequence length="103" mass="11612">MCKIRRLTPKSTYINTISQAFLRDYIQPVGSPFMSFHDVQGPLVCHYTFRKESSQMRLYSGALSLGIQASVAITKGPSKHEGHTAWKGRRRPTARGLGWCVEN</sequence>
<proteinExistence type="predicted"/>
<reference evidence="2" key="1">
    <citation type="submission" date="2005-09" db="EMBL/GenBank/DDBJ databases">
        <authorList>
            <person name="Mural R.J."/>
            <person name="Li P.W."/>
            <person name="Adams M.D."/>
            <person name="Amanatides P.G."/>
            <person name="Baden-Tillson H."/>
            <person name="Barnstead M."/>
            <person name="Chin S.H."/>
            <person name="Dew I."/>
            <person name="Evans C.A."/>
            <person name="Ferriera S."/>
            <person name="Flanigan M."/>
            <person name="Fosler C."/>
            <person name="Glodek A."/>
            <person name="Gu Z."/>
            <person name="Holt R.A."/>
            <person name="Jennings D."/>
            <person name="Kraft C.L."/>
            <person name="Lu F."/>
            <person name="Nguyen T."/>
            <person name="Nusskern D.R."/>
            <person name="Pfannkoch C.M."/>
            <person name="Sitter C."/>
            <person name="Sutton G.G."/>
            <person name="Venter J.C."/>
            <person name="Wang Z."/>
            <person name="Woodage T."/>
            <person name="Zheng X.H."/>
            <person name="Zhong F."/>
        </authorList>
    </citation>
    <scope>NUCLEOTIDE SEQUENCE [LARGE SCALE GENOMIC DNA]</scope>
    <source>
        <strain>BN</strain>
        <strain evidence="2">Sprague-Dawley</strain>
    </source>
</reference>
<dbReference type="AlphaFoldDB" id="A6HB85"/>
<evidence type="ECO:0000313" key="2">
    <source>
        <dbReference type="Proteomes" id="UP000234681"/>
    </source>
</evidence>